<proteinExistence type="predicted"/>
<dbReference type="AlphaFoldDB" id="A0A7K4AHF1"/>
<dbReference type="SUPFAM" id="SSF50118">
    <property type="entry name" value="Cell growth inhibitor/plasmid maintenance toxic component"/>
    <property type="match status" value="1"/>
</dbReference>
<dbReference type="Proteomes" id="UP000544742">
    <property type="component" value="Unassembled WGS sequence"/>
</dbReference>
<gene>
    <name evidence="1" type="ORF">GX426_04715</name>
</gene>
<comment type="caution">
    <text evidence="1">The sequence shown here is derived from an EMBL/GenBank/DDBJ whole genome shotgun (WGS) entry which is preliminary data.</text>
</comment>
<evidence type="ECO:0000313" key="1">
    <source>
        <dbReference type="EMBL" id="NLJ22392.1"/>
    </source>
</evidence>
<sequence length="79" mass="8883">MYWKMSPRMNEDFKKGDIVLAPLSYSDLVNDKLRPSLVLYHDIDVRQLTVAYISSKVPANPSLCDIVISLGTPMSIRGV</sequence>
<protein>
    <recommendedName>
        <fullName evidence="3">Type II toxin-antitoxin system PemK/MazF family toxin</fullName>
    </recommendedName>
</protein>
<accession>A0A7K4AHF1</accession>
<evidence type="ECO:0008006" key="3">
    <source>
        <dbReference type="Google" id="ProtNLM"/>
    </source>
</evidence>
<evidence type="ECO:0000313" key="2">
    <source>
        <dbReference type="Proteomes" id="UP000544742"/>
    </source>
</evidence>
<organism evidence="1 2">
    <name type="scientific">Methanothrix soehngenii</name>
    <name type="common">Methanosaeta concilii</name>
    <dbReference type="NCBI Taxonomy" id="2223"/>
    <lineage>
        <taxon>Archaea</taxon>
        <taxon>Methanobacteriati</taxon>
        <taxon>Methanobacteriota</taxon>
        <taxon>Stenosarchaea group</taxon>
        <taxon>Methanomicrobia</taxon>
        <taxon>Methanotrichales</taxon>
        <taxon>Methanotrichaceae</taxon>
        <taxon>Methanothrix</taxon>
    </lineage>
</organism>
<dbReference type="EMBL" id="JAAYUN010000082">
    <property type="protein sequence ID" value="NLJ22392.1"/>
    <property type="molecule type" value="Genomic_DNA"/>
</dbReference>
<name>A0A7K4AHF1_METSH</name>
<reference evidence="1 2" key="1">
    <citation type="journal article" date="2020" name="Biotechnol. Biofuels">
        <title>New insights from the biogas microbiome by comprehensive genome-resolved metagenomics of nearly 1600 species originating from multiple anaerobic digesters.</title>
        <authorList>
            <person name="Campanaro S."/>
            <person name="Treu L."/>
            <person name="Rodriguez-R L.M."/>
            <person name="Kovalovszki A."/>
            <person name="Ziels R.M."/>
            <person name="Maus I."/>
            <person name="Zhu X."/>
            <person name="Kougias P.G."/>
            <person name="Basile A."/>
            <person name="Luo G."/>
            <person name="Schluter A."/>
            <person name="Konstantinidis K.T."/>
            <person name="Angelidaki I."/>
        </authorList>
    </citation>
    <scope>NUCLEOTIDE SEQUENCE [LARGE SCALE GENOMIC DNA]</scope>
    <source>
        <strain evidence="1">AS27yjCOA_157</strain>
    </source>
</reference>